<keyword evidence="3 6" id="KW-0812">Transmembrane</keyword>
<dbReference type="InterPro" id="IPR024671">
    <property type="entry name" value="Atg22-like"/>
</dbReference>
<evidence type="ECO:0000256" key="5">
    <source>
        <dbReference type="ARBA" id="ARBA00023136"/>
    </source>
</evidence>
<feature type="transmembrane region" description="Helical" evidence="6">
    <location>
        <begin position="90"/>
        <end position="108"/>
    </location>
</feature>
<keyword evidence="4 6" id="KW-1133">Transmembrane helix</keyword>
<dbReference type="PANTHER" id="PTHR23519:SF1">
    <property type="entry name" value="AUTOPHAGY-RELATED PROTEIN 22"/>
    <property type="match status" value="1"/>
</dbReference>
<evidence type="ECO:0000256" key="2">
    <source>
        <dbReference type="ARBA" id="ARBA00022448"/>
    </source>
</evidence>
<feature type="transmembrane region" description="Helical" evidence="6">
    <location>
        <begin position="404"/>
        <end position="423"/>
    </location>
</feature>
<feature type="domain" description="Major facilitator superfamily (MFS) profile" evidence="7">
    <location>
        <begin position="1"/>
        <end position="428"/>
    </location>
</feature>
<evidence type="ECO:0000256" key="1">
    <source>
        <dbReference type="ARBA" id="ARBA00004127"/>
    </source>
</evidence>
<feature type="transmembrane region" description="Helical" evidence="6">
    <location>
        <begin position="373"/>
        <end position="392"/>
    </location>
</feature>
<reference evidence="9" key="1">
    <citation type="journal article" date="2019" name="Int. J. Syst. Evol. Microbiol.">
        <title>The Global Catalogue of Microorganisms (GCM) 10K type strain sequencing project: providing services to taxonomists for standard genome sequencing and annotation.</title>
        <authorList>
            <consortium name="The Broad Institute Genomics Platform"/>
            <consortium name="The Broad Institute Genome Sequencing Center for Infectious Disease"/>
            <person name="Wu L."/>
            <person name="Ma J."/>
        </authorList>
    </citation>
    <scope>NUCLEOTIDE SEQUENCE [LARGE SCALE GENOMIC DNA]</scope>
    <source>
        <strain evidence="9">CECT 8472</strain>
    </source>
</reference>
<dbReference type="InterPro" id="IPR036259">
    <property type="entry name" value="MFS_trans_sf"/>
</dbReference>
<dbReference type="Proteomes" id="UP001595799">
    <property type="component" value="Unassembled WGS sequence"/>
</dbReference>
<evidence type="ECO:0000313" key="9">
    <source>
        <dbReference type="Proteomes" id="UP001595799"/>
    </source>
</evidence>
<evidence type="ECO:0000256" key="6">
    <source>
        <dbReference type="SAM" id="Phobius"/>
    </source>
</evidence>
<organism evidence="8 9">
    <name type="scientific">Fodinicurvata halophila</name>
    <dbReference type="NCBI Taxonomy" id="1419723"/>
    <lineage>
        <taxon>Bacteria</taxon>
        <taxon>Pseudomonadati</taxon>
        <taxon>Pseudomonadota</taxon>
        <taxon>Alphaproteobacteria</taxon>
        <taxon>Rhodospirillales</taxon>
        <taxon>Rhodovibrionaceae</taxon>
        <taxon>Fodinicurvata</taxon>
    </lineage>
</organism>
<dbReference type="SUPFAM" id="SSF103473">
    <property type="entry name" value="MFS general substrate transporter"/>
    <property type="match status" value="1"/>
</dbReference>
<feature type="transmembrane region" description="Helical" evidence="6">
    <location>
        <begin position="114"/>
        <end position="136"/>
    </location>
</feature>
<dbReference type="EMBL" id="JBHSCW010000003">
    <property type="protein sequence ID" value="MFC4351183.1"/>
    <property type="molecule type" value="Genomic_DNA"/>
</dbReference>
<dbReference type="PROSITE" id="PS50850">
    <property type="entry name" value="MFS"/>
    <property type="match status" value="1"/>
</dbReference>
<dbReference type="InterPro" id="IPR020846">
    <property type="entry name" value="MFS_dom"/>
</dbReference>
<proteinExistence type="predicted"/>
<accession>A0ABV8UK54</accession>
<keyword evidence="2" id="KW-0813">Transport</keyword>
<protein>
    <submittedName>
        <fullName evidence="8">MFS transporter</fullName>
    </submittedName>
</protein>
<evidence type="ECO:0000256" key="4">
    <source>
        <dbReference type="ARBA" id="ARBA00022989"/>
    </source>
</evidence>
<keyword evidence="9" id="KW-1185">Reference proteome</keyword>
<feature type="transmembrane region" description="Helical" evidence="6">
    <location>
        <begin position="285"/>
        <end position="303"/>
    </location>
</feature>
<comment type="caution">
    <text evidence="8">The sequence shown here is derived from an EMBL/GenBank/DDBJ whole genome shotgun (WGS) entry which is preliminary data.</text>
</comment>
<dbReference type="PANTHER" id="PTHR23519">
    <property type="entry name" value="AUTOPHAGY-RELATED PROTEIN 22"/>
    <property type="match status" value="1"/>
</dbReference>
<feature type="transmembrane region" description="Helical" evidence="6">
    <location>
        <begin position="258"/>
        <end position="279"/>
    </location>
</feature>
<keyword evidence="5 6" id="KW-0472">Membrane</keyword>
<feature type="transmembrane region" description="Helical" evidence="6">
    <location>
        <begin position="58"/>
        <end position="78"/>
    </location>
</feature>
<dbReference type="Pfam" id="PF11700">
    <property type="entry name" value="ATG22"/>
    <property type="match status" value="2"/>
</dbReference>
<comment type="subcellular location">
    <subcellularLocation>
        <location evidence="1">Endomembrane system</location>
        <topology evidence="1">Multi-pass membrane protein</topology>
    </subcellularLocation>
</comment>
<sequence>MTAGNEIQSSPKSSRMAQGAWCLFDWANQGYPTVIETFIFATFFTEAVAASPTEGTTLWGYALSVAGVLIVLCSPILGAISDEGGRRKPWLLFFSLCCVSACALLWFTRPDPAWVVWALIFFCISATTFEFTQIFYNSMLSDLVPMNRIGRLSGLGWAAGYAGGLTVLSLILVLFVQPETPWLGLDKDSGEHVRISTLIVAGWWVLFSLPLFFLVPDRPSHNLPLGQATRRGIRTLLETLRNIRSYSNVARFLIARMIYNDGLTTLFAFGAIYAAGTFGMEFEEILLFGIVLNISAGIGAFTLGMLDEQLGSKRIIMLSLVALIIIGVLLIVTQSITVFWVLGAAIGCFFGPVQSASRALMAQIAPEGMEARMFGLYSLSGKAIAFVGPAVLGLVTDIFDSQRAGMATIAVFFLVGLLVLMGVKDPRQPSLHFRARK</sequence>
<feature type="transmembrane region" description="Helical" evidence="6">
    <location>
        <begin position="338"/>
        <end position="361"/>
    </location>
</feature>
<gene>
    <name evidence="8" type="ORF">ACFOW6_06450</name>
</gene>
<dbReference type="InterPro" id="IPR050495">
    <property type="entry name" value="ATG22/LtaA_families"/>
</dbReference>
<evidence type="ECO:0000256" key="3">
    <source>
        <dbReference type="ARBA" id="ARBA00022692"/>
    </source>
</evidence>
<evidence type="ECO:0000259" key="7">
    <source>
        <dbReference type="PROSITE" id="PS50850"/>
    </source>
</evidence>
<feature type="transmembrane region" description="Helical" evidence="6">
    <location>
        <begin position="157"/>
        <end position="175"/>
    </location>
</feature>
<dbReference type="RefSeq" id="WP_382421522.1">
    <property type="nucleotide sequence ID" value="NZ_JBHSCW010000003.1"/>
</dbReference>
<evidence type="ECO:0000313" key="8">
    <source>
        <dbReference type="EMBL" id="MFC4351183.1"/>
    </source>
</evidence>
<dbReference type="Gene3D" id="1.20.1250.20">
    <property type="entry name" value="MFS general substrate transporter like domains"/>
    <property type="match status" value="1"/>
</dbReference>
<name>A0ABV8UK54_9PROT</name>
<feature type="transmembrane region" description="Helical" evidence="6">
    <location>
        <begin position="315"/>
        <end position="332"/>
    </location>
</feature>
<feature type="transmembrane region" description="Helical" evidence="6">
    <location>
        <begin position="195"/>
        <end position="215"/>
    </location>
</feature>